<keyword evidence="2" id="KW-1185">Reference proteome</keyword>
<evidence type="ECO:0000313" key="1">
    <source>
        <dbReference type="EMBL" id="TLX62070.1"/>
    </source>
</evidence>
<dbReference type="EMBL" id="QLAG01000027">
    <property type="protein sequence ID" value="TLX62070.1"/>
    <property type="molecule type" value="Genomic_DNA"/>
</dbReference>
<comment type="caution">
    <text evidence="1">The sequence shown here is derived from an EMBL/GenBank/DDBJ whole genome shotgun (WGS) entry which is preliminary data.</text>
</comment>
<dbReference type="Pfam" id="PF15594">
    <property type="entry name" value="Imm50"/>
    <property type="match status" value="1"/>
</dbReference>
<sequence length="132" mass="14263">MLTCTGLLFFDNPQAVSSLFGDACDLWSVEIPEVALGREGSVLRLRFDVPVVPSCMPSKWPAGSNTTQITIAAWGIESLEIAGWTSQVSGEFTVSQLGDLLTLSFTSMCCHIQASFGYLRIERVNGLSGRSL</sequence>
<evidence type="ECO:0000313" key="2">
    <source>
        <dbReference type="Proteomes" id="UP000306753"/>
    </source>
</evidence>
<dbReference type="InterPro" id="IPR028957">
    <property type="entry name" value="Imm50"/>
</dbReference>
<reference evidence="1 2" key="1">
    <citation type="journal article" date="2017" name="Eur. J. Clin. Microbiol. Infect. Dis.">
        <title>Uncommonly isolated clinical Pseudomonas: identification and phylogenetic assignation.</title>
        <authorList>
            <person name="Mulet M."/>
            <person name="Gomila M."/>
            <person name="Ramirez A."/>
            <person name="Cardew S."/>
            <person name="Moore E.R."/>
            <person name="Lalucat J."/>
            <person name="Garcia-Valdes E."/>
        </authorList>
    </citation>
    <scope>NUCLEOTIDE SEQUENCE [LARGE SCALE GENOMIC DNA]</scope>
    <source>
        <strain evidence="1 2">SD129</strain>
    </source>
</reference>
<gene>
    <name evidence="1" type="ORF">DN820_17820</name>
</gene>
<protein>
    <submittedName>
        <fullName evidence="1">Uncharacterized protein</fullName>
    </submittedName>
</protein>
<dbReference type="Proteomes" id="UP000306753">
    <property type="component" value="Unassembled WGS sequence"/>
</dbReference>
<dbReference type="RefSeq" id="WP_138412466.1">
    <property type="nucleotide sequence ID" value="NZ_QLAG01000027.1"/>
</dbReference>
<name>A0A5R9QAP9_9GAMM</name>
<proteinExistence type="predicted"/>
<accession>A0A5R9QAP9</accession>
<organism evidence="1 2">
    <name type="scientific">Stutzerimonas nosocomialis</name>
    <dbReference type="NCBI Taxonomy" id="1056496"/>
    <lineage>
        <taxon>Bacteria</taxon>
        <taxon>Pseudomonadati</taxon>
        <taxon>Pseudomonadota</taxon>
        <taxon>Gammaproteobacteria</taxon>
        <taxon>Pseudomonadales</taxon>
        <taxon>Pseudomonadaceae</taxon>
        <taxon>Stutzerimonas</taxon>
    </lineage>
</organism>
<dbReference type="AlphaFoldDB" id="A0A5R9QAP9"/>